<dbReference type="PROSITE" id="PS50110">
    <property type="entry name" value="RESPONSE_REGULATORY"/>
    <property type="match status" value="1"/>
</dbReference>
<evidence type="ECO:0000256" key="2">
    <source>
        <dbReference type="ARBA" id="ARBA00022553"/>
    </source>
</evidence>
<evidence type="ECO:0000259" key="5">
    <source>
        <dbReference type="PROSITE" id="PS50110"/>
    </source>
</evidence>
<reference evidence="6 7" key="1">
    <citation type="submission" date="2016-04" db="EMBL/GenBank/DDBJ databases">
        <authorList>
            <person name="Evans L.H."/>
            <person name="Alamgir A."/>
            <person name="Owens N."/>
            <person name="Weber N.D."/>
            <person name="Virtaneva K."/>
            <person name="Barbian K."/>
            <person name="Babar A."/>
            <person name="Rosenke K."/>
        </authorList>
    </citation>
    <scope>NUCLEOTIDE SEQUENCE [LARGE SCALE GENOMIC DNA]</scope>
    <source>
        <strain evidence="6 7">LMa1</strain>
    </source>
</reference>
<dbReference type="InterPro" id="IPR050595">
    <property type="entry name" value="Bact_response_regulator"/>
</dbReference>
<feature type="modified residue" description="4-aspartylphosphate" evidence="4">
    <location>
        <position position="56"/>
    </location>
</feature>
<sequence>MSEIVYDLLVVDDQAGVRRLLYEAFSDDGLQVAMASSGAEAVQKVSASRVSLVLLDMKMPGMNGLETLQELRKVDAGLPVVMMTAYGELDLMAEARKLGIRHYVTKPFDLQEVRYLVKALLVESRPRDKYVVETG</sequence>
<dbReference type="AlphaFoldDB" id="A0A1B7LB90"/>
<evidence type="ECO:0000256" key="3">
    <source>
        <dbReference type="ARBA" id="ARBA00024867"/>
    </source>
</evidence>
<dbReference type="Gene3D" id="3.40.50.2300">
    <property type="match status" value="1"/>
</dbReference>
<comment type="function">
    <text evidence="3">May play the central regulatory role in sporulation. It may be an element of the effector pathway responsible for the activation of sporulation genes in response to nutritional stress. Spo0A may act in concert with spo0H (a sigma factor) to control the expression of some genes that are critical to the sporulation process.</text>
</comment>
<keyword evidence="7" id="KW-1185">Reference proteome</keyword>
<accession>A0A1B7LB90</accession>
<dbReference type="RefSeq" id="WP_066670843.1">
    <property type="nucleotide sequence ID" value="NZ_LYVF01000192.1"/>
</dbReference>
<dbReference type="InterPro" id="IPR001789">
    <property type="entry name" value="Sig_transdc_resp-reg_receiver"/>
</dbReference>
<protein>
    <recommendedName>
        <fullName evidence="1">Stage 0 sporulation protein A homolog</fullName>
    </recommendedName>
</protein>
<evidence type="ECO:0000256" key="4">
    <source>
        <dbReference type="PROSITE-ProRule" id="PRU00169"/>
    </source>
</evidence>
<dbReference type="GO" id="GO:0000160">
    <property type="term" value="P:phosphorelay signal transduction system"/>
    <property type="evidence" value="ECO:0007669"/>
    <property type="project" value="InterPro"/>
</dbReference>
<evidence type="ECO:0000313" key="7">
    <source>
        <dbReference type="Proteomes" id="UP000078532"/>
    </source>
</evidence>
<dbReference type="SMART" id="SM00448">
    <property type="entry name" value="REC"/>
    <property type="match status" value="1"/>
</dbReference>
<dbReference type="Pfam" id="PF00072">
    <property type="entry name" value="Response_reg"/>
    <property type="match status" value="1"/>
</dbReference>
<dbReference type="OrthoDB" id="9808843at2"/>
<evidence type="ECO:0000256" key="1">
    <source>
        <dbReference type="ARBA" id="ARBA00018672"/>
    </source>
</evidence>
<evidence type="ECO:0000313" key="6">
    <source>
        <dbReference type="EMBL" id="OAT79754.1"/>
    </source>
</evidence>
<dbReference type="Proteomes" id="UP000078532">
    <property type="component" value="Unassembled WGS sequence"/>
</dbReference>
<keyword evidence="2 4" id="KW-0597">Phosphoprotein</keyword>
<gene>
    <name evidence="6" type="ORF">A6M21_14970</name>
</gene>
<dbReference type="STRING" id="1838280.A6M21_14970"/>
<feature type="domain" description="Response regulatory" evidence="5">
    <location>
        <begin position="7"/>
        <end position="121"/>
    </location>
</feature>
<dbReference type="EMBL" id="LYVF01000192">
    <property type="protein sequence ID" value="OAT79754.1"/>
    <property type="molecule type" value="Genomic_DNA"/>
</dbReference>
<dbReference type="InterPro" id="IPR011006">
    <property type="entry name" value="CheY-like_superfamily"/>
</dbReference>
<name>A0A1B7LB90_9FIRM</name>
<organism evidence="6 7">
    <name type="scientific">Desulfotomaculum copahuensis</name>
    <dbReference type="NCBI Taxonomy" id="1838280"/>
    <lineage>
        <taxon>Bacteria</taxon>
        <taxon>Bacillati</taxon>
        <taxon>Bacillota</taxon>
        <taxon>Clostridia</taxon>
        <taxon>Eubacteriales</taxon>
        <taxon>Desulfotomaculaceae</taxon>
        <taxon>Desulfotomaculum</taxon>
    </lineage>
</organism>
<proteinExistence type="predicted"/>
<dbReference type="SUPFAM" id="SSF52172">
    <property type="entry name" value="CheY-like"/>
    <property type="match status" value="1"/>
</dbReference>
<dbReference type="PANTHER" id="PTHR44591">
    <property type="entry name" value="STRESS RESPONSE REGULATOR PROTEIN 1"/>
    <property type="match status" value="1"/>
</dbReference>
<dbReference type="PANTHER" id="PTHR44591:SF3">
    <property type="entry name" value="RESPONSE REGULATORY DOMAIN-CONTAINING PROTEIN"/>
    <property type="match status" value="1"/>
</dbReference>
<comment type="caution">
    <text evidence="6">The sequence shown here is derived from an EMBL/GenBank/DDBJ whole genome shotgun (WGS) entry which is preliminary data.</text>
</comment>